<feature type="compositionally biased region" description="Acidic residues" evidence="4">
    <location>
        <begin position="545"/>
        <end position="557"/>
    </location>
</feature>
<keyword evidence="7" id="KW-1185">Reference proteome</keyword>
<sequence>MVTPNTRKRKRRSPIIEDEDDEGAEEQNSMAPTQVLDTPTRVLVLNENAQTTQQAKQQQAYTVNVDEDEDEDDEVEIIQTPAARSRQTGSATKRRTSRLSLRDSDDEEPSHSMVEIDETEKTQKLETTEQSAASERWTTPAPKESAESSTARRSTRIEHKRQQKEHKSVRKLTFRTLDNCLPHLQNTGSLPDEIEEASSSSSSSDEDVPAPSLKKKRVSPRPQPTNRRQTTSAFLHDEKEGKYADGGEDMDDFICADNEVEYMDDDDEGVIDVPSSGDDLDRDDTAEAEASVEMMTATRDQKEWFDIYIQYIERAIAERDLDTQMRRRPNVPQHVLFNQAMHHIERPLCARRDTVRGSVPWPAPLLDNLKRATKFSWSRRDPTVDCQACNRRNHAASYVVRLGGIAVDATGLYRDMWMMRLRKDIAEGDAACGSFNLGSTCFARVLAYWQLLHAKHFWVALVDSQMIAGSGRDSRRIPEKQRKAFIGAEYGRFQRLLRAVDTFEATDAKSKNGEVHMYNVWKKVESKGVQSEFLPKFPHQRSQDDSEDDDDGEEDEHDANANDSGDDDAAGDRHGRRRGAMDSFVAASDSEPEDVDEEEQQAEQAAAEMTATHEHSPGEKENSDTNAKVKPEAASETAAEVEDNLLCLVCEKEPRNGGVVHGRYLHYYCCYGCAKRQMASKEGCLLCTRPIENVLRLLPLSSEARQAIYRARRQLKHEI</sequence>
<feature type="region of interest" description="Disordered" evidence="4">
    <location>
        <begin position="531"/>
        <end position="630"/>
    </location>
</feature>
<accession>A0AAV2YSS4</accession>
<feature type="compositionally biased region" description="Basic residues" evidence="4">
    <location>
        <begin position="158"/>
        <end position="173"/>
    </location>
</feature>
<evidence type="ECO:0000256" key="1">
    <source>
        <dbReference type="ARBA" id="ARBA00022723"/>
    </source>
</evidence>
<name>A0AAV2YSS4_9STRA</name>
<feature type="compositionally biased region" description="Basic residues" evidence="4">
    <location>
        <begin position="1"/>
        <end position="13"/>
    </location>
</feature>
<dbReference type="GO" id="GO:0008270">
    <property type="term" value="F:zinc ion binding"/>
    <property type="evidence" value="ECO:0007669"/>
    <property type="project" value="UniProtKB-KW"/>
</dbReference>
<dbReference type="Proteomes" id="UP001146120">
    <property type="component" value="Unassembled WGS sequence"/>
</dbReference>
<feature type="region of interest" description="Disordered" evidence="4">
    <location>
        <begin position="1"/>
        <end position="37"/>
    </location>
</feature>
<dbReference type="GO" id="GO:0061630">
    <property type="term" value="F:ubiquitin protein ligase activity"/>
    <property type="evidence" value="ECO:0007669"/>
    <property type="project" value="TreeGrafter"/>
</dbReference>
<reference evidence="6" key="2">
    <citation type="journal article" date="2023" name="Microbiol Resour">
        <title>Decontamination and Annotation of the Draft Genome Sequence of the Oomycete Lagenidium giganteum ARSEF 373.</title>
        <authorList>
            <person name="Morgan W.R."/>
            <person name="Tartar A."/>
        </authorList>
    </citation>
    <scope>NUCLEOTIDE SEQUENCE</scope>
    <source>
        <strain evidence="6">ARSEF 373</strain>
    </source>
</reference>
<keyword evidence="2" id="KW-0863">Zinc-finger</keyword>
<evidence type="ECO:0000256" key="2">
    <source>
        <dbReference type="ARBA" id="ARBA00022771"/>
    </source>
</evidence>
<feature type="compositionally biased region" description="Polar residues" evidence="4">
    <location>
        <begin position="27"/>
        <end position="37"/>
    </location>
</feature>
<feature type="compositionally biased region" description="Acidic residues" evidence="4">
    <location>
        <begin position="65"/>
        <end position="76"/>
    </location>
</feature>
<dbReference type="Pfam" id="PF13920">
    <property type="entry name" value="zf-C3HC4_3"/>
    <property type="match status" value="1"/>
</dbReference>
<evidence type="ECO:0000256" key="3">
    <source>
        <dbReference type="ARBA" id="ARBA00022833"/>
    </source>
</evidence>
<dbReference type="InterPro" id="IPR025451">
    <property type="entry name" value="DUF4211"/>
</dbReference>
<dbReference type="GO" id="GO:0010468">
    <property type="term" value="P:regulation of gene expression"/>
    <property type="evidence" value="ECO:0007669"/>
    <property type="project" value="TreeGrafter"/>
</dbReference>
<dbReference type="PANTHER" id="PTHR46858:SF5">
    <property type="entry name" value="E3 UBIQUITIN-PROTEIN LIGASE APD1-RELATED"/>
    <property type="match status" value="1"/>
</dbReference>
<dbReference type="Pfam" id="PF13926">
    <property type="entry name" value="DUF4211"/>
    <property type="match status" value="1"/>
</dbReference>
<proteinExistence type="predicted"/>
<keyword evidence="3" id="KW-0862">Zinc</keyword>
<evidence type="ECO:0000313" key="7">
    <source>
        <dbReference type="Proteomes" id="UP001146120"/>
    </source>
</evidence>
<dbReference type="PANTHER" id="PTHR46858">
    <property type="entry name" value="OS05G0521000 PROTEIN"/>
    <property type="match status" value="1"/>
</dbReference>
<feature type="compositionally biased region" description="Low complexity" evidence="4">
    <location>
        <begin position="50"/>
        <end position="62"/>
    </location>
</feature>
<feature type="compositionally biased region" description="Acidic residues" evidence="4">
    <location>
        <begin position="590"/>
        <end position="601"/>
    </location>
</feature>
<dbReference type="GO" id="GO:0016567">
    <property type="term" value="P:protein ubiquitination"/>
    <property type="evidence" value="ECO:0007669"/>
    <property type="project" value="TreeGrafter"/>
</dbReference>
<dbReference type="Gene3D" id="3.30.40.10">
    <property type="entry name" value="Zinc/RING finger domain, C3HC4 (zinc finger)"/>
    <property type="match status" value="1"/>
</dbReference>
<dbReference type="EMBL" id="DAKRPA010000172">
    <property type="protein sequence ID" value="DAZ96289.1"/>
    <property type="molecule type" value="Genomic_DNA"/>
</dbReference>
<feature type="compositionally biased region" description="Acidic residues" evidence="4">
    <location>
        <begin position="16"/>
        <end position="25"/>
    </location>
</feature>
<feature type="compositionally biased region" description="Polar residues" evidence="4">
    <location>
        <begin position="224"/>
        <end position="233"/>
    </location>
</feature>
<comment type="caution">
    <text evidence="6">The sequence shown here is derived from an EMBL/GenBank/DDBJ whole genome shotgun (WGS) entry which is preliminary data.</text>
</comment>
<dbReference type="AlphaFoldDB" id="A0AAV2YSS4"/>
<feature type="domain" description="DUF4211" evidence="5">
    <location>
        <begin position="275"/>
        <end position="407"/>
    </location>
</feature>
<organism evidence="6 7">
    <name type="scientific">Lagenidium giganteum</name>
    <dbReference type="NCBI Taxonomy" id="4803"/>
    <lineage>
        <taxon>Eukaryota</taxon>
        <taxon>Sar</taxon>
        <taxon>Stramenopiles</taxon>
        <taxon>Oomycota</taxon>
        <taxon>Peronosporomycetes</taxon>
        <taxon>Pythiales</taxon>
        <taxon>Pythiaceae</taxon>
    </lineage>
</organism>
<evidence type="ECO:0000259" key="5">
    <source>
        <dbReference type="Pfam" id="PF13926"/>
    </source>
</evidence>
<feature type="compositionally biased region" description="Basic and acidic residues" evidence="4">
    <location>
        <begin position="611"/>
        <end position="630"/>
    </location>
</feature>
<evidence type="ECO:0000256" key="4">
    <source>
        <dbReference type="SAM" id="MobiDB-lite"/>
    </source>
</evidence>
<feature type="region of interest" description="Disordered" evidence="4">
    <location>
        <begin position="50"/>
        <end position="233"/>
    </location>
</feature>
<reference evidence="6" key="1">
    <citation type="submission" date="2022-11" db="EMBL/GenBank/DDBJ databases">
        <authorList>
            <person name="Morgan W.R."/>
            <person name="Tartar A."/>
        </authorList>
    </citation>
    <scope>NUCLEOTIDE SEQUENCE</scope>
    <source>
        <strain evidence="6">ARSEF 373</strain>
    </source>
</reference>
<dbReference type="InterPro" id="IPR013083">
    <property type="entry name" value="Znf_RING/FYVE/PHD"/>
</dbReference>
<protein>
    <recommendedName>
        <fullName evidence="5">DUF4211 domain-containing protein</fullName>
    </recommendedName>
</protein>
<gene>
    <name evidence="6" type="ORF">N0F65_008322</name>
</gene>
<keyword evidence="1" id="KW-0479">Metal-binding</keyword>
<evidence type="ECO:0000313" key="6">
    <source>
        <dbReference type="EMBL" id="DAZ96289.1"/>
    </source>
</evidence>